<evidence type="ECO:0000256" key="7">
    <source>
        <dbReference type="ARBA" id="ARBA00023180"/>
    </source>
</evidence>
<dbReference type="GO" id="GO:0006491">
    <property type="term" value="P:N-glycan processing"/>
    <property type="evidence" value="ECO:0007669"/>
    <property type="project" value="TreeGrafter"/>
</dbReference>
<dbReference type="Pfam" id="PF21365">
    <property type="entry name" value="Glyco_hydro_31_3rd"/>
    <property type="match status" value="1"/>
</dbReference>
<reference evidence="17 18" key="1">
    <citation type="journal article" date="2018" name="Mol. Biol. Evol.">
        <title>Broad Genomic Sampling Reveals a Smut Pathogenic Ancestry of the Fungal Clade Ustilaginomycotina.</title>
        <authorList>
            <person name="Kijpornyongpan T."/>
            <person name="Mondo S.J."/>
            <person name="Barry K."/>
            <person name="Sandor L."/>
            <person name="Lee J."/>
            <person name="Lipzen A."/>
            <person name="Pangilinan J."/>
            <person name="LaButti K."/>
            <person name="Hainaut M."/>
            <person name="Henrissat B."/>
            <person name="Grigoriev I.V."/>
            <person name="Spatafora J.W."/>
            <person name="Aime M.C."/>
        </authorList>
    </citation>
    <scope>NUCLEOTIDE SEQUENCE [LARGE SCALE GENOMIC DNA]</scope>
    <source>
        <strain evidence="17 18">MCA 4718</strain>
    </source>
</reference>
<evidence type="ECO:0000256" key="3">
    <source>
        <dbReference type="ARBA" id="ARBA00007806"/>
    </source>
</evidence>
<keyword evidence="8 10" id="KW-0326">Glycosidase</keyword>
<dbReference type="Gene3D" id="3.20.20.80">
    <property type="entry name" value="Glycosidases"/>
    <property type="match status" value="1"/>
</dbReference>
<evidence type="ECO:0000259" key="14">
    <source>
        <dbReference type="Pfam" id="PF13802"/>
    </source>
</evidence>
<evidence type="ECO:0000256" key="5">
    <source>
        <dbReference type="ARBA" id="ARBA00022801"/>
    </source>
</evidence>
<comment type="pathway">
    <text evidence="2">Glycan metabolism; N-glycan metabolism.</text>
</comment>
<feature type="domain" description="DUF5110" evidence="15">
    <location>
        <begin position="876"/>
        <end position="920"/>
    </location>
</feature>
<accession>A0A316UCA5</accession>
<dbReference type="SUPFAM" id="SSF51011">
    <property type="entry name" value="Glycosyl hydrolase domain"/>
    <property type="match status" value="1"/>
</dbReference>
<comment type="similarity">
    <text evidence="3 10">Belongs to the glycosyl hydrolase 31 family.</text>
</comment>
<feature type="domain" description="Glycoside hydrolase family 31 TIM barrel" evidence="13">
    <location>
        <begin position="401"/>
        <end position="736"/>
    </location>
</feature>
<dbReference type="InterPro" id="IPR025887">
    <property type="entry name" value="Glyco_hydro_31_N_dom"/>
</dbReference>
<dbReference type="InterPro" id="IPR048395">
    <property type="entry name" value="Glyco_hydro_31_C"/>
</dbReference>
<feature type="region of interest" description="Disordered" evidence="11">
    <location>
        <begin position="198"/>
        <end position="270"/>
    </location>
</feature>
<dbReference type="CDD" id="cd14752">
    <property type="entry name" value="GH31_N"/>
    <property type="match status" value="1"/>
</dbReference>
<evidence type="ECO:0000259" key="13">
    <source>
        <dbReference type="Pfam" id="PF01055"/>
    </source>
</evidence>
<evidence type="ECO:0000256" key="4">
    <source>
        <dbReference type="ARBA" id="ARBA00022729"/>
    </source>
</evidence>
<dbReference type="SUPFAM" id="SSF51445">
    <property type="entry name" value="(Trans)glycosidases"/>
    <property type="match status" value="1"/>
</dbReference>
<evidence type="ECO:0000256" key="1">
    <source>
        <dbReference type="ARBA" id="ARBA00004240"/>
    </source>
</evidence>
<dbReference type="GO" id="GO:0030246">
    <property type="term" value="F:carbohydrate binding"/>
    <property type="evidence" value="ECO:0007669"/>
    <property type="project" value="InterPro"/>
</dbReference>
<dbReference type="CDD" id="cd06603">
    <property type="entry name" value="GH31_GANC_GANAB_alpha"/>
    <property type="match status" value="1"/>
</dbReference>
<dbReference type="STRING" id="1684307.A0A316UCA5"/>
<dbReference type="GO" id="GO:0090599">
    <property type="term" value="F:alpha-glucosidase activity"/>
    <property type="evidence" value="ECO:0007669"/>
    <property type="project" value="TreeGrafter"/>
</dbReference>
<sequence length="1062" mass="119147">MMVSSTLLRLLLPVSLLLTSLLLFTSPTQAVRYHDFKKCADSSFCRRLRRLSSYTSSVKNFSSPYSLPSSSSPPTFDVQKATLSSPIKSALYPDVQFEISFTFHRDGTARVRMDQVGEKFGGWKRYDEAGKWAYEREPVIAGKGEVDVQHKDRETVATFGPQGSHSVKIEYEPFKATFYRAGEPQVILNERGLLHMEHFRPKPVKSEGDQDDKDSDKSASDEKPALVFQKRGASASQAQQWAGFEEHDSGEWEEMWDKKPDSKPKGPEALSLDISFPGKQFLFGIPEHASPLNLRSTKGHKEGDFTDPYRLMNTDVFEYDADSAMSLYGSVPIMHAQSSSSAVSAFFLSAAETWIDIERTRTGSQTHWIAESGILDLLIMLDDTPAKNIQKFTELVGRSTAPQTFALGYHQCRWNYMSDSDVLNVQSRFDEEDIPMDVMWLDIEYSKDHMYGVWDELNFANPEKMVQGLDDRGRKLVIIIDPHLKRTDSYWLYSEAKSNEVLVKSPGGNGEYEGWCWSGSASWLDMFNPLATTWWKKQYTLDSKGKSPIRANARNVHIWNDMNEPAIFNGPEVTSPKDVKHHGGWEHRDIHNINGVLFHAATHEALRAREGSGLKLERRPFVLSRAWWVGTQRFGAIWTGDNLGTWEHLAVSVPMILANNIAGMSFCGADIGGFFGDPSPEMLTRWYQAGIFEPFFRAHAHIDTKRREPFLLEEPFKSWVRELIRWRYKMLPIWTTAFREASDEGSGLPVLRPQFLMFPNDQAGLDIDDQYYIGDSGLLVKPAVKEGVDHVSIYLSDANRPYYNFFTGEVYRGAHSPSKDNRVPVEAPLGDQAPLLQRGGSILPLRERVRRAAELGWRDPVTLIIALDDEADSPEGVRASGTLYLDDGQTYHYKEGAFVWRRFTFETKRGGKRHVIKSRDETMLRASEGTAAASSSSPSSSTAVGFSPPYDPSNEFAEAIREVRIEKIIVLGLEERKAGYEVRVKGDLLLSSSTGSSVSSSSSSGEDVLSTTWTAGEAAGAGAGRKKSKGGATPSKASRLVIKDPRALVRGDWEVEIIGRDE</sequence>
<evidence type="ECO:0000256" key="11">
    <source>
        <dbReference type="SAM" id="MobiDB-lite"/>
    </source>
</evidence>
<feature type="region of interest" description="Disordered" evidence="11">
    <location>
        <begin position="1017"/>
        <end position="1038"/>
    </location>
</feature>
<keyword evidence="7" id="KW-0325">Glycoprotein</keyword>
<evidence type="ECO:0000256" key="10">
    <source>
        <dbReference type="RuleBase" id="RU361185"/>
    </source>
</evidence>
<dbReference type="InterPro" id="IPR017853">
    <property type="entry name" value="GH"/>
</dbReference>
<dbReference type="Proteomes" id="UP000245942">
    <property type="component" value="Unassembled WGS sequence"/>
</dbReference>
<dbReference type="InterPro" id="IPR011013">
    <property type="entry name" value="Gal_mutarotase_sf_dom"/>
</dbReference>
<dbReference type="InterPro" id="IPR013780">
    <property type="entry name" value="Glyco_hydro_b"/>
</dbReference>
<feature type="chain" id="PRO_5016388844" description="Glucosidase II subunit alpha" evidence="12">
    <location>
        <begin position="31"/>
        <end position="1062"/>
    </location>
</feature>
<dbReference type="OrthoDB" id="3237269at2759"/>
<dbReference type="SUPFAM" id="SSF74650">
    <property type="entry name" value="Galactose mutarotase-like"/>
    <property type="match status" value="1"/>
</dbReference>
<evidence type="ECO:0000313" key="18">
    <source>
        <dbReference type="Proteomes" id="UP000245942"/>
    </source>
</evidence>
<dbReference type="EMBL" id="KZ819324">
    <property type="protein sequence ID" value="PWN22033.1"/>
    <property type="molecule type" value="Genomic_DNA"/>
</dbReference>
<feature type="domain" description="Glycosyl hydrolase family 31 C-terminal" evidence="16">
    <location>
        <begin position="747"/>
        <end position="843"/>
    </location>
</feature>
<feature type="compositionally biased region" description="Low complexity" evidence="11">
    <location>
        <begin position="926"/>
        <end position="943"/>
    </location>
</feature>
<dbReference type="PANTHER" id="PTHR22762:SF54">
    <property type="entry name" value="BCDNA.GH04962"/>
    <property type="match status" value="1"/>
</dbReference>
<feature type="signal peptide" evidence="12">
    <location>
        <begin position="1"/>
        <end position="30"/>
    </location>
</feature>
<dbReference type="PANTHER" id="PTHR22762">
    <property type="entry name" value="ALPHA-GLUCOSIDASE"/>
    <property type="match status" value="1"/>
</dbReference>
<keyword evidence="18" id="KW-1185">Reference proteome</keyword>
<evidence type="ECO:0000259" key="16">
    <source>
        <dbReference type="Pfam" id="PF21365"/>
    </source>
</evidence>
<dbReference type="RefSeq" id="XP_025349193.1">
    <property type="nucleotide sequence ID" value="XM_025494193.1"/>
</dbReference>
<dbReference type="GO" id="GO:0005975">
    <property type="term" value="P:carbohydrate metabolic process"/>
    <property type="evidence" value="ECO:0007669"/>
    <property type="project" value="InterPro"/>
</dbReference>
<evidence type="ECO:0000256" key="12">
    <source>
        <dbReference type="SAM" id="SignalP"/>
    </source>
</evidence>
<keyword evidence="4 12" id="KW-0732">Signal</keyword>
<proteinExistence type="inferred from homology"/>
<feature type="compositionally biased region" description="Basic and acidic residues" evidence="11">
    <location>
        <begin position="244"/>
        <end position="266"/>
    </location>
</feature>
<gene>
    <name evidence="17" type="ORF">BCV69DRAFT_298228</name>
</gene>
<protein>
    <recommendedName>
        <fullName evidence="9">Glucosidase II subunit alpha</fullName>
    </recommendedName>
</protein>
<dbReference type="GO" id="GO:0017177">
    <property type="term" value="C:glucosidase II complex"/>
    <property type="evidence" value="ECO:0007669"/>
    <property type="project" value="TreeGrafter"/>
</dbReference>
<evidence type="ECO:0000259" key="15">
    <source>
        <dbReference type="Pfam" id="PF17137"/>
    </source>
</evidence>
<organism evidence="17 18">
    <name type="scientific">Pseudomicrostroma glucosiphilum</name>
    <dbReference type="NCBI Taxonomy" id="1684307"/>
    <lineage>
        <taxon>Eukaryota</taxon>
        <taxon>Fungi</taxon>
        <taxon>Dikarya</taxon>
        <taxon>Basidiomycota</taxon>
        <taxon>Ustilaginomycotina</taxon>
        <taxon>Exobasidiomycetes</taxon>
        <taxon>Microstromatales</taxon>
        <taxon>Microstromatales incertae sedis</taxon>
        <taxon>Pseudomicrostroma</taxon>
    </lineage>
</organism>
<dbReference type="Gene3D" id="2.60.40.1180">
    <property type="entry name" value="Golgi alpha-mannosidase II"/>
    <property type="match status" value="2"/>
</dbReference>
<dbReference type="Pfam" id="PF01055">
    <property type="entry name" value="Glyco_hydro_31_2nd"/>
    <property type="match status" value="1"/>
</dbReference>
<feature type="region of interest" description="Disordered" evidence="11">
    <location>
        <begin position="918"/>
        <end position="948"/>
    </location>
</feature>
<evidence type="ECO:0000256" key="2">
    <source>
        <dbReference type="ARBA" id="ARBA00004833"/>
    </source>
</evidence>
<dbReference type="InterPro" id="IPR000322">
    <property type="entry name" value="Glyco_hydro_31_TIM"/>
</dbReference>
<keyword evidence="6" id="KW-0256">Endoplasmic reticulum</keyword>
<evidence type="ECO:0000256" key="8">
    <source>
        <dbReference type="ARBA" id="ARBA00023295"/>
    </source>
</evidence>
<feature type="domain" description="Glycoside hydrolase family 31 N-terminal" evidence="14">
    <location>
        <begin position="99"/>
        <end position="356"/>
    </location>
</feature>
<evidence type="ECO:0000256" key="6">
    <source>
        <dbReference type="ARBA" id="ARBA00022824"/>
    </source>
</evidence>
<dbReference type="GeneID" id="37015927"/>
<dbReference type="Pfam" id="PF17137">
    <property type="entry name" value="DUF5110"/>
    <property type="match status" value="1"/>
</dbReference>
<name>A0A316UCA5_9BASI</name>
<comment type="subcellular location">
    <subcellularLocation>
        <location evidence="1">Endoplasmic reticulum</location>
    </subcellularLocation>
</comment>
<evidence type="ECO:0000313" key="17">
    <source>
        <dbReference type="EMBL" id="PWN22033.1"/>
    </source>
</evidence>
<dbReference type="Gene3D" id="2.60.40.1760">
    <property type="entry name" value="glycosyl hydrolase (family 31)"/>
    <property type="match status" value="1"/>
</dbReference>
<dbReference type="AlphaFoldDB" id="A0A316UCA5"/>
<keyword evidence="5 10" id="KW-0378">Hydrolase</keyword>
<dbReference type="InterPro" id="IPR033403">
    <property type="entry name" value="DUF5110"/>
</dbReference>
<feature type="compositionally biased region" description="Basic and acidic residues" evidence="11">
    <location>
        <begin position="198"/>
        <end position="224"/>
    </location>
</feature>
<evidence type="ECO:0000256" key="9">
    <source>
        <dbReference type="ARBA" id="ARBA00042895"/>
    </source>
</evidence>
<dbReference type="Pfam" id="PF13802">
    <property type="entry name" value="Gal_mutarotas_2"/>
    <property type="match status" value="1"/>
</dbReference>